<evidence type="ECO:0000313" key="1">
    <source>
        <dbReference type="EMBL" id="TCO53065.1"/>
    </source>
</evidence>
<evidence type="ECO:0000313" key="2">
    <source>
        <dbReference type="Proteomes" id="UP000295680"/>
    </source>
</evidence>
<accession>A0A4R2JFN6</accession>
<dbReference type="OrthoDB" id="974562at2"/>
<comment type="caution">
    <text evidence="1">The sequence shown here is derived from an EMBL/GenBank/DDBJ whole genome shotgun (WGS) entry which is preliminary data.</text>
</comment>
<sequence length="559" mass="61885">MNWREHWPAALRAWGRFTKVHDPMWCATTAEANKAGLTSSFAMFRLDDRTVVLDVQAATELGLSDFPVEVMAHEIGHHVLCPADLADHARLLGRVRQGLPNLEQHAPLVANLYADMLINDRLQRSRGLRMAQVYERLADPDSTPLWTFFMRIFEILWSVPSGTLTRKEIDSSMDGDAQLGAKLARVYATDWQRGAGGFAALCYRYLAEQAEGDFAQARRRVCVGVVGDGVPVPGLTGMDTEPITHPALDPRVNDFAPEQAPTENPLQGAGQYREPFEYGQILRQLGLSVSDEDAAARYYRERAAPHLVRFPVKTRPLSSEPLPEGHTAWDIGEPIETVDWVATALRSPVVVPGMTTMQRLIGRTEADESDRRPVDLDLYVDSSGSMPNPRQTVSYLTLAGAILALSALRVGARVQATLWSGTDEFLMTDGFVRDETAVMHVLTGYFGSYTAFPIHILRKTYLERERAEPTHIVVISDDGVDTMVQAADELGRPGAEIAAAALAAAGAGGTLVLNLWSDEVEERIRSITPGWDVSRVTDWQQLIDFAAAFSRRQYERSRS</sequence>
<protein>
    <recommendedName>
        <fullName evidence="3">VWA domain-containing protein</fullName>
    </recommendedName>
</protein>
<name>A0A4R2JFN6_9PSEU</name>
<evidence type="ECO:0008006" key="3">
    <source>
        <dbReference type="Google" id="ProtNLM"/>
    </source>
</evidence>
<reference evidence="1 2" key="1">
    <citation type="submission" date="2019-03" db="EMBL/GenBank/DDBJ databases">
        <title>Genomic Encyclopedia of Type Strains, Phase IV (KMG-IV): sequencing the most valuable type-strain genomes for metagenomic binning, comparative biology and taxonomic classification.</title>
        <authorList>
            <person name="Goeker M."/>
        </authorList>
    </citation>
    <scope>NUCLEOTIDE SEQUENCE [LARGE SCALE GENOMIC DNA]</scope>
    <source>
        <strain evidence="1 2">DSM 45934</strain>
    </source>
</reference>
<dbReference type="InterPro" id="IPR036465">
    <property type="entry name" value="vWFA_dom_sf"/>
</dbReference>
<dbReference type="Proteomes" id="UP000295680">
    <property type="component" value="Unassembled WGS sequence"/>
</dbReference>
<keyword evidence="2" id="KW-1185">Reference proteome</keyword>
<proteinExistence type="predicted"/>
<dbReference type="SUPFAM" id="SSF53300">
    <property type="entry name" value="vWA-like"/>
    <property type="match status" value="1"/>
</dbReference>
<organism evidence="1 2">
    <name type="scientific">Actinocrispum wychmicini</name>
    <dbReference type="NCBI Taxonomy" id="1213861"/>
    <lineage>
        <taxon>Bacteria</taxon>
        <taxon>Bacillati</taxon>
        <taxon>Actinomycetota</taxon>
        <taxon>Actinomycetes</taxon>
        <taxon>Pseudonocardiales</taxon>
        <taxon>Pseudonocardiaceae</taxon>
        <taxon>Actinocrispum</taxon>
    </lineage>
</organism>
<dbReference type="EMBL" id="SLWS01000011">
    <property type="protein sequence ID" value="TCO53065.1"/>
    <property type="molecule type" value="Genomic_DNA"/>
</dbReference>
<gene>
    <name evidence="1" type="ORF">EV192_111262</name>
</gene>
<dbReference type="AlphaFoldDB" id="A0A4R2JFN6"/>